<dbReference type="PANTHER" id="PTHR47942">
    <property type="entry name" value="TETRATRICOPEPTIDE REPEAT (TPR)-LIKE SUPERFAMILY PROTEIN-RELATED"/>
    <property type="match status" value="1"/>
</dbReference>
<dbReference type="GeneID" id="19201853"/>
<feature type="region of interest" description="Disordered" evidence="3">
    <location>
        <begin position="599"/>
        <end position="659"/>
    </location>
</feature>
<dbReference type="Gene3D" id="1.25.40.10">
    <property type="entry name" value="Tetratricopeptide repeat domain"/>
    <property type="match status" value="1"/>
</dbReference>
<feature type="compositionally biased region" description="Low complexity" evidence="3">
    <location>
        <begin position="608"/>
        <end position="631"/>
    </location>
</feature>
<evidence type="ECO:0000256" key="3">
    <source>
        <dbReference type="SAM" id="MobiDB-lite"/>
    </source>
</evidence>
<evidence type="ECO:0000313" key="5">
    <source>
        <dbReference type="Proteomes" id="UP000053558"/>
    </source>
</evidence>
<keyword evidence="5" id="KW-1185">Reference proteome</keyword>
<evidence type="ECO:0008006" key="6">
    <source>
        <dbReference type="Google" id="ProtNLM"/>
    </source>
</evidence>
<dbReference type="KEGG" id="cput:CONPUDRAFT_143494"/>
<feature type="coiled-coil region" evidence="2">
    <location>
        <begin position="140"/>
        <end position="170"/>
    </location>
</feature>
<feature type="region of interest" description="Disordered" evidence="3">
    <location>
        <begin position="792"/>
        <end position="834"/>
    </location>
</feature>
<reference evidence="5" key="1">
    <citation type="journal article" date="2012" name="Science">
        <title>The Paleozoic origin of enzymatic lignin decomposition reconstructed from 31 fungal genomes.</title>
        <authorList>
            <person name="Floudas D."/>
            <person name="Binder M."/>
            <person name="Riley R."/>
            <person name="Barry K."/>
            <person name="Blanchette R.A."/>
            <person name="Henrissat B."/>
            <person name="Martinez A.T."/>
            <person name="Otillar R."/>
            <person name="Spatafora J.W."/>
            <person name="Yadav J.S."/>
            <person name="Aerts A."/>
            <person name="Benoit I."/>
            <person name="Boyd A."/>
            <person name="Carlson A."/>
            <person name="Copeland A."/>
            <person name="Coutinho P.M."/>
            <person name="de Vries R.P."/>
            <person name="Ferreira P."/>
            <person name="Findley K."/>
            <person name="Foster B."/>
            <person name="Gaskell J."/>
            <person name="Glotzer D."/>
            <person name="Gorecki P."/>
            <person name="Heitman J."/>
            <person name="Hesse C."/>
            <person name="Hori C."/>
            <person name="Igarashi K."/>
            <person name="Jurgens J.A."/>
            <person name="Kallen N."/>
            <person name="Kersten P."/>
            <person name="Kohler A."/>
            <person name="Kuees U."/>
            <person name="Kumar T.K.A."/>
            <person name="Kuo A."/>
            <person name="LaButti K."/>
            <person name="Larrondo L.F."/>
            <person name="Lindquist E."/>
            <person name="Ling A."/>
            <person name="Lombard V."/>
            <person name="Lucas S."/>
            <person name="Lundell T."/>
            <person name="Martin R."/>
            <person name="McLaughlin D.J."/>
            <person name="Morgenstern I."/>
            <person name="Morin E."/>
            <person name="Murat C."/>
            <person name="Nagy L.G."/>
            <person name="Nolan M."/>
            <person name="Ohm R.A."/>
            <person name="Patyshakuliyeva A."/>
            <person name="Rokas A."/>
            <person name="Ruiz-Duenas F.J."/>
            <person name="Sabat G."/>
            <person name="Salamov A."/>
            <person name="Samejima M."/>
            <person name="Schmutz J."/>
            <person name="Slot J.C."/>
            <person name="St John F."/>
            <person name="Stenlid J."/>
            <person name="Sun H."/>
            <person name="Sun S."/>
            <person name="Syed K."/>
            <person name="Tsang A."/>
            <person name="Wiebenga A."/>
            <person name="Young D."/>
            <person name="Pisabarro A."/>
            <person name="Eastwood D.C."/>
            <person name="Martin F."/>
            <person name="Cullen D."/>
            <person name="Grigoriev I.V."/>
            <person name="Hibbett D.S."/>
        </authorList>
    </citation>
    <scope>NUCLEOTIDE SEQUENCE [LARGE SCALE GENOMIC DNA]</scope>
    <source>
        <strain evidence="5">RWD-64-598 SS2</strain>
    </source>
</reference>
<gene>
    <name evidence="4" type="ORF">CONPUDRAFT_143494</name>
</gene>
<dbReference type="InterPro" id="IPR051222">
    <property type="entry name" value="PPR/CCM1_RNA-binding"/>
</dbReference>
<sequence length="834" mass="93288">MFKLFKRPLTSRTPNVTLQSCQTFCSSCVLLSRKRHVVKEEEVTAPQSVERQRADTLLRQADLRFVSHKSPKSAQTDLYDFFTHQITLTKYFGPYRRLLLLRIIEYCLGRRLWSLARAMHIRMIGEGFIPPPPLRVKMRLFEAVSRARRKEEEVEALKEVEDVLREEKEETFGMKGFLQLVDYASSVHASRSQAFVLKLADAFAHARELTSHTQSKLAADLVRIVMPTSTTSLLPSLSSTFQAEEDSDDIDISLDTAIPTSSPEDVSSLLLPWLERAEAAHTVDNSHLSSSVSSIPSAAPYAALLDALVGTPICSEAGRAILRRMTDKGVPPNAAVFNALIRGRIAQGEYDAAYALYEAFVQVAEQGRARARAEAEERAGTATATTTSTARTARPNTETYKMMFKVAEEQEWRKRASRQQQRRRRGTVTHRELFNDMLRLRVDAFSLQPRTFAARMRRRSRLNQDPLSKITPAQLTPSVAHAILRVFLSLEDYAAAYNLVSMLPKFGVCVVSDTYMLVLRAVLMRVAREAKVKNKNRDKWSFNAFLMAFSPSSSVGVGTGEGPWEVIRRGQPPTLPRKGAGEYIVRRLLDLAKGGEEEARVPTLAQVTASSSSSSSTPSSLSASTSTSNSNPDPPARPPRRTKIPLPHTTPAPAFVPPPETFPARPLARLLLLLLRAGLFRKAPARSEDWDWRAAERGVLGEAWAQMVPPECMWYESLHPLRDPPPAQEQGADETLAQPTRQTRQTGKKAQLSPREHRVRLWWSRRVVQLRALGVAHRRKRRRRALLASALKEAMAKKGGGGTKKGGDKEPRRADVPVERGPGYQRFRIRSPGA</sequence>
<feature type="compositionally biased region" description="Basic and acidic residues" evidence="3">
    <location>
        <begin position="805"/>
        <end position="818"/>
    </location>
</feature>
<dbReference type="RefSeq" id="XP_007767712.1">
    <property type="nucleotide sequence ID" value="XM_007769522.1"/>
</dbReference>
<accession>A0A5M3MRY1</accession>
<dbReference type="InterPro" id="IPR011990">
    <property type="entry name" value="TPR-like_helical_dom_sf"/>
</dbReference>
<feature type="compositionally biased region" description="Pro residues" evidence="3">
    <location>
        <begin position="648"/>
        <end position="659"/>
    </location>
</feature>
<dbReference type="PANTHER" id="PTHR47942:SF63">
    <property type="entry name" value="PENTATRICOPEPTIDE REPEAT-CONTAINING PROTEIN"/>
    <property type="match status" value="1"/>
</dbReference>
<keyword evidence="1" id="KW-0677">Repeat</keyword>
<dbReference type="AlphaFoldDB" id="A0A5M3MRY1"/>
<evidence type="ECO:0000313" key="4">
    <source>
        <dbReference type="EMBL" id="EIW81846.1"/>
    </source>
</evidence>
<evidence type="ECO:0000256" key="1">
    <source>
        <dbReference type="ARBA" id="ARBA00022737"/>
    </source>
</evidence>
<organism evidence="4 5">
    <name type="scientific">Coniophora puteana (strain RWD-64-598)</name>
    <name type="common">Brown rot fungus</name>
    <dbReference type="NCBI Taxonomy" id="741705"/>
    <lineage>
        <taxon>Eukaryota</taxon>
        <taxon>Fungi</taxon>
        <taxon>Dikarya</taxon>
        <taxon>Basidiomycota</taxon>
        <taxon>Agaricomycotina</taxon>
        <taxon>Agaricomycetes</taxon>
        <taxon>Agaricomycetidae</taxon>
        <taxon>Boletales</taxon>
        <taxon>Coniophorineae</taxon>
        <taxon>Coniophoraceae</taxon>
        <taxon>Coniophora</taxon>
    </lineage>
</organism>
<keyword evidence="2" id="KW-0175">Coiled coil</keyword>
<feature type="region of interest" description="Disordered" evidence="3">
    <location>
        <begin position="718"/>
        <end position="753"/>
    </location>
</feature>
<dbReference type="OrthoDB" id="185373at2759"/>
<evidence type="ECO:0000256" key="2">
    <source>
        <dbReference type="SAM" id="Coils"/>
    </source>
</evidence>
<proteinExistence type="predicted"/>
<dbReference type="EMBL" id="JH711577">
    <property type="protein sequence ID" value="EIW81846.1"/>
    <property type="molecule type" value="Genomic_DNA"/>
</dbReference>
<comment type="caution">
    <text evidence="4">The sequence shown here is derived from an EMBL/GenBank/DDBJ whole genome shotgun (WGS) entry which is preliminary data.</text>
</comment>
<name>A0A5M3MRY1_CONPW</name>
<protein>
    <recommendedName>
        <fullName evidence="6">Pentacotripeptide-repeat region of PRORP domain-containing protein</fullName>
    </recommendedName>
</protein>
<dbReference type="Proteomes" id="UP000053558">
    <property type="component" value="Unassembled WGS sequence"/>
</dbReference>